<evidence type="ECO:0000259" key="6">
    <source>
        <dbReference type="Pfam" id="PF00266"/>
    </source>
</evidence>
<dbReference type="PANTHER" id="PTHR43586">
    <property type="entry name" value="CYSTEINE DESULFURASE"/>
    <property type="match status" value="1"/>
</dbReference>
<dbReference type="PROSITE" id="PS00595">
    <property type="entry name" value="AA_TRANSFER_CLASS_5"/>
    <property type="match status" value="1"/>
</dbReference>
<sequence length="469" mass="51857">MNTTTHDFRNLFCGMDTPVPTLSGNTVPYVNLDNAASTPALRHVQESVNRFLTFYSSVHRGTGFKSQLSTHAYEESRTQMLKFVGADPQNHLCIFGKNTTEAINKLARRFPFSPERNIVLISQMEHHSNDLPWRAVATVIHVRLLPDGRLDETHFDELLQKYGSRVALVAISGASNVTGYINPIHRLAEKAHAVGAQMMVDCAQLAPHRQIRILPLDDPAHLDYIALSAHKMYAPFGSGALIGRRDIFEQGDPDLRGGGQVEIVTTRQVVWSAPPEREEAGSPNTIGAIAMAAAAAQLEKIGMETVAAHEAELTAYALQRLQTITGIKIYGDTRPETADQRLGVIPINLPEISHFLVAAVLGYEFGIGVRNGCFCAHPYLLHLLGFSEGEAEQIRQQMISGDRRNAPGMVRISFGLYNSTADVDRLIDALQAIRAGDYTGQYLQNQATGEFLPFGWQTDYKQFFTFQPQ</sequence>
<dbReference type="RefSeq" id="WP_061918153.1">
    <property type="nucleotide sequence ID" value="NZ_DF967971.1"/>
</dbReference>
<proteinExistence type="inferred from homology"/>
<evidence type="ECO:0000313" key="7">
    <source>
        <dbReference type="EMBL" id="KPL75842.1"/>
    </source>
</evidence>
<evidence type="ECO:0000256" key="5">
    <source>
        <dbReference type="RuleBase" id="RU004504"/>
    </source>
</evidence>
<protein>
    <submittedName>
        <fullName evidence="7">Class V aminotransferase</fullName>
    </submittedName>
</protein>
<dbReference type="GO" id="GO:0008483">
    <property type="term" value="F:transaminase activity"/>
    <property type="evidence" value="ECO:0007669"/>
    <property type="project" value="UniProtKB-KW"/>
</dbReference>
<dbReference type="GO" id="GO:0031071">
    <property type="term" value="F:cysteine desulfurase activity"/>
    <property type="evidence" value="ECO:0007669"/>
    <property type="project" value="UniProtKB-EC"/>
</dbReference>
<feature type="domain" description="Aminotransferase class V" evidence="6">
    <location>
        <begin position="30"/>
        <end position="426"/>
    </location>
</feature>
<dbReference type="Pfam" id="PF00266">
    <property type="entry name" value="Aminotran_5"/>
    <property type="match status" value="1"/>
</dbReference>
<evidence type="ECO:0000256" key="4">
    <source>
        <dbReference type="ARBA" id="ARBA00050776"/>
    </source>
</evidence>
<comment type="catalytic activity">
    <reaction evidence="4">
        <text>(sulfur carrier)-H + L-cysteine = (sulfur carrier)-SH + L-alanine</text>
        <dbReference type="Rhea" id="RHEA:43892"/>
        <dbReference type="Rhea" id="RHEA-COMP:14737"/>
        <dbReference type="Rhea" id="RHEA-COMP:14739"/>
        <dbReference type="ChEBI" id="CHEBI:29917"/>
        <dbReference type="ChEBI" id="CHEBI:35235"/>
        <dbReference type="ChEBI" id="CHEBI:57972"/>
        <dbReference type="ChEBI" id="CHEBI:64428"/>
        <dbReference type="EC" id="2.8.1.7"/>
    </reaction>
</comment>
<reference evidence="7 8" key="1">
    <citation type="submission" date="2015-07" db="EMBL/GenBank/DDBJ databases">
        <title>Draft genome of Bellilinea caldifistulae DSM 17877.</title>
        <authorList>
            <person name="Hemp J."/>
            <person name="Ward L.M."/>
            <person name="Pace L.A."/>
            <person name="Fischer W.W."/>
        </authorList>
    </citation>
    <scope>NUCLEOTIDE SEQUENCE [LARGE SCALE GENOMIC DNA]</scope>
    <source>
        <strain evidence="7 8">GOMI-1</strain>
    </source>
</reference>
<accession>A0A0N8GMP1</accession>
<keyword evidence="7" id="KW-0032">Aminotransferase</keyword>
<dbReference type="STRING" id="360411.AC812_07635"/>
<gene>
    <name evidence="7" type="ORF">AC812_07635</name>
</gene>
<dbReference type="InterPro" id="IPR015421">
    <property type="entry name" value="PyrdxlP-dep_Trfase_major"/>
</dbReference>
<organism evidence="7 8">
    <name type="scientific">Bellilinea caldifistulae</name>
    <dbReference type="NCBI Taxonomy" id="360411"/>
    <lineage>
        <taxon>Bacteria</taxon>
        <taxon>Bacillati</taxon>
        <taxon>Chloroflexota</taxon>
        <taxon>Anaerolineae</taxon>
        <taxon>Anaerolineales</taxon>
        <taxon>Anaerolineaceae</taxon>
        <taxon>Bellilinea</taxon>
    </lineage>
</organism>
<keyword evidence="7" id="KW-0808">Transferase</keyword>
<comment type="cofactor">
    <cofactor evidence="1 5">
        <name>pyridoxal 5'-phosphate</name>
        <dbReference type="ChEBI" id="CHEBI:597326"/>
    </cofactor>
</comment>
<name>A0A0N8GMP1_9CHLR</name>
<dbReference type="AlphaFoldDB" id="A0A0N8GMP1"/>
<dbReference type="EMBL" id="LGHJ01000013">
    <property type="protein sequence ID" value="KPL75842.1"/>
    <property type="molecule type" value="Genomic_DNA"/>
</dbReference>
<comment type="caution">
    <text evidence="7">The sequence shown here is derived from an EMBL/GenBank/DDBJ whole genome shotgun (WGS) entry which is preliminary data.</text>
</comment>
<dbReference type="Gene3D" id="3.40.640.10">
    <property type="entry name" value="Type I PLP-dependent aspartate aminotransferase-like (Major domain)"/>
    <property type="match status" value="1"/>
</dbReference>
<evidence type="ECO:0000256" key="3">
    <source>
        <dbReference type="ARBA" id="ARBA00022898"/>
    </source>
</evidence>
<dbReference type="PANTHER" id="PTHR43586:SF8">
    <property type="entry name" value="CYSTEINE DESULFURASE 1, CHLOROPLASTIC"/>
    <property type="match status" value="1"/>
</dbReference>
<dbReference type="PATRIC" id="fig|360411.5.peg.3093"/>
<evidence type="ECO:0000256" key="1">
    <source>
        <dbReference type="ARBA" id="ARBA00001933"/>
    </source>
</evidence>
<evidence type="ECO:0000256" key="2">
    <source>
        <dbReference type="ARBA" id="ARBA00010447"/>
    </source>
</evidence>
<dbReference type="InterPro" id="IPR015424">
    <property type="entry name" value="PyrdxlP-dep_Trfase"/>
</dbReference>
<keyword evidence="3" id="KW-0663">Pyridoxal phosphate</keyword>
<keyword evidence="8" id="KW-1185">Reference proteome</keyword>
<dbReference type="InterPro" id="IPR000192">
    <property type="entry name" value="Aminotrans_V_dom"/>
</dbReference>
<evidence type="ECO:0000313" key="8">
    <source>
        <dbReference type="Proteomes" id="UP000050514"/>
    </source>
</evidence>
<comment type="similarity">
    <text evidence="2">Belongs to the class-V pyridoxal-phosphate-dependent aminotransferase family. Csd subfamily.</text>
</comment>
<dbReference type="InterPro" id="IPR020578">
    <property type="entry name" value="Aminotrans_V_PyrdxlP_BS"/>
</dbReference>
<dbReference type="InterPro" id="IPR015422">
    <property type="entry name" value="PyrdxlP-dep_Trfase_small"/>
</dbReference>
<dbReference type="Gene3D" id="3.90.1150.10">
    <property type="entry name" value="Aspartate Aminotransferase, domain 1"/>
    <property type="match status" value="1"/>
</dbReference>
<dbReference type="OrthoDB" id="9804366at2"/>
<dbReference type="SUPFAM" id="SSF53383">
    <property type="entry name" value="PLP-dependent transferases"/>
    <property type="match status" value="1"/>
</dbReference>
<dbReference type="Proteomes" id="UP000050514">
    <property type="component" value="Unassembled WGS sequence"/>
</dbReference>